<sequence>MSTKSNVPWTKLNERTMKAICRDFGLDHPELGKNELVSLLHEVEVHGLDSVSQRIKGESPSNARHSRRLKRDPLTEASVPQTTDTARSSPKQHLAAYVSIPPLPWPKEEYVDFSEIAPARRMAPRSTAPRPTGEHRGRFVFDGVELVSSTAAKPQKPVQKS</sequence>
<dbReference type="OrthoDB" id="3892913at2759"/>
<dbReference type="AlphaFoldDB" id="A0A165NXQ3"/>
<dbReference type="STRING" id="1314783.A0A165NXQ3"/>
<keyword evidence="3" id="KW-1185">Reference proteome</keyword>
<evidence type="ECO:0000256" key="1">
    <source>
        <dbReference type="SAM" id="MobiDB-lite"/>
    </source>
</evidence>
<feature type="compositionally biased region" description="Polar residues" evidence="1">
    <location>
        <begin position="78"/>
        <end position="91"/>
    </location>
</feature>
<reference evidence="2 3" key="1">
    <citation type="journal article" date="2016" name="Mol. Biol. Evol.">
        <title>Comparative Genomics of Early-Diverging Mushroom-Forming Fungi Provides Insights into the Origins of Lignocellulose Decay Capabilities.</title>
        <authorList>
            <person name="Nagy L.G."/>
            <person name="Riley R."/>
            <person name="Tritt A."/>
            <person name="Adam C."/>
            <person name="Daum C."/>
            <person name="Floudas D."/>
            <person name="Sun H."/>
            <person name="Yadav J.S."/>
            <person name="Pangilinan J."/>
            <person name="Larsson K.H."/>
            <person name="Matsuura K."/>
            <person name="Barry K."/>
            <person name="Labutti K."/>
            <person name="Kuo R."/>
            <person name="Ohm R.A."/>
            <person name="Bhattacharya S.S."/>
            <person name="Shirouzu T."/>
            <person name="Yoshinaga Y."/>
            <person name="Martin F.M."/>
            <person name="Grigoriev I.V."/>
            <person name="Hibbett D.S."/>
        </authorList>
    </citation>
    <scope>NUCLEOTIDE SEQUENCE [LARGE SCALE GENOMIC DNA]</scope>
    <source>
        <strain evidence="2 3">L-15889</strain>
    </source>
</reference>
<organism evidence="2 3">
    <name type="scientific">Daedalea quercina L-15889</name>
    <dbReference type="NCBI Taxonomy" id="1314783"/>
    <lineage>
        <taxon>Eukaryota</taxon>
        <taxon>Fungi</taxon>
        <taxon>Dikarya</taxon>
        <taxon>Basidiomycota</taxon>
        <taxon>Agaricomycotina</taxon>
        <taxon>Agaricomycetes</taxon>
        <taxon>Polyporales</taxon>
        <taxon>Fomitopsis</taxon>
    </lineage>
</organism>
<proteinExistence type="predicted"/>
<feature type="region of interest" description="Disordered" evidence="1">
    <location>
        <begin position="51"/>
        <end position="93"/>
    </location>
</feature>
<name>A0A165NXQ3_9APHY</name>
<dbReference type="EMBL" id="KV429075">
    <property type="protein sequence ID" value="KZT67505.1"/>
    <property type="molecule type" value="Genomic_DNA"/>
</dbReference>
<evidence type="ECO:0000313" key="3">
    <source>
        <dbReference type="Proteomes" id="UP000076727"/>
    </source>
</evidence>
<evidence type="ECO:0000313" key="2">
    <source>
        <dbReference type="EMBL" id="KZT67505.1"/>
    </source>
</evidence>
<accession>A0A165NXQ3</accession>
<dbReference type="Proteomes" id="UP000076727">
    <property type="component" value="Unassembled WGS sequence"/>
</dbReference>
<gene>
    <name evidence="2" type="ORF">DAEQUDRAFT_767055</name>
</gene>
<protein>
    <submittedName>
        <fullName evidence="2">Uncharacterized protein</fullName>
    </submittedName>
</protein>